<keyword evidence="2" id="KW-1185">Reference proteome</keyword>
<evidence type="ECO:0008006" key="3">
    <source>
        <dbReference type="Google" id="ProtNLM"/>
    </source>
</evidence>
<proteinExistence type="predicted"/>
<gene>
    <name evidence="1" type="ORF">Anas_03491</name>
</gene>
<dbReference type="EMBL" id="SEYY01015847">
    <property type="protein sequence ID" value="KAB7499972.1"/>
    <property type="molecule type" value="Genomic_DNA"/>
</dbReference>
<dbReference type="AlphaFoldDB" id="A0A5N5T0Y5"/>
<evidence type="ECO:0000313" key="1">
    <source>
        <dbReference type="EMBL" id="KAB7499972.1"/>
    </source>
</evidence>
<sequence>MTSLNDGGKSMTSLYCFYSDKLINHYKSESSVHGIIVRGEASESEDEDITFEEDCEFKSLDQKASVIKNPTSLLNEANVALHKSLVSGYDDPIIECSSKISKLSQRIEAAQIVSTQSNYATKKASQNVNDILMKFSSLNFSHLPSKRPLLPTE</sequence>
<reference evidence="1 2" key="1">
    <citation type="journal article" date="2019" name="PLoS Biol.">
        <title>Sex chromosomes control vertical transmission of feminizing Wolbachia symbionts in an isopod.</title>
        <authorList>
            <person name="Becking T."/>
            <person name="Chebbi M.A."/>
            <person name="Giraud I."/>
            <person name="Moumen B."/>
            <person name="Laverre T."/>
            <person name="Caubet Y."/>
            <person name="Peccoud J."/>
            <person name="Gilbert C."/>
            <person name="Cordaux R."/>
        </authorList>
    </citation>
    <scope>NUCLEOTIDE SEQUENCE [LARGE SCALE GENOMIC DNA]</scope>
    <source>
        <strain evidence="1">ANa2</strain>
        <tissue evidence="1">Whole body excluding digestive tract and cuticle</tissue>
    </source>
</reference>
<dbReference type="Proteomes" id="UP000326759">
    <property type="component" value="Unassembled WGS sequence"/>
</dbReference>
<organism evidence="1 2">
    <name type="scientific">Armadillidium nasatum</name>
    <dbReference type="NCBI Taxonomy" id="96803"/>
    <lineage>
        <taxon>Eukaryota</taxon>
        <taxon>Metazoa</taxon>
        <taxon>Ecdysozoa</taxon>
        <taxon>Arthropoda</taxon>
        <taxon>Crustacea</taxon>
        <taxon>Multicrustacea</taxon>
        <taxon>Malacostraca</taxon>
        <taxon>Eumalacostraca</taxon>
        <taxon>Peracarida</taxon>
        <taxon>Isopoda</taxon>
        <taxon>Oniscidea</taxon>
        <taxon>Crinocheta</taxon>
        <taxon>Armadillidiidae</taxon>
        <taxon>Armadillidium</taxon>
    </lineage>
</organism>
<protein>
    <recommendedName>
        <fullName evidence="3">Biogenesis of lysosome-related organelles complex 1 subunit 3</fullName>
    </recommendedName>
</protein>
<name>A0A5N5T0Y5_9CRUS</name>
<comment type="caution">
    <text evidence="1">The sequence shown here is derived from an EMBL/GenBank/DDBJ whole genome shotgun (WGS) entry which is preliminary data.</text>
</comment>
<accession>A0A5N5T0Y5</accession>
<evidence type="ECO:0000313" key="2">
    <source>
        <dbReference type="Proteomes" id="UP000326759"/>
    </source>
</evidence>